<evidence type="ECO:0000313" key="3">
    <source>
        <dbReference type="EMBL" id="QEI09285.1"/>
    </source>
</evidence>
<evidence type="ECO:0000313" key="4">
    <source>
        <dbReference type="Proteomes" id="UP000325161"/>
    </source>
</evidence>
<proteinExistence type="predicted"/>
<gene>
    <name evidence="3" type="ORF">FXN63_12555</name>
</gene>
<dbReference type="KEGG" id="pacr:FXN63_12555"/>
<organism evidence="3 4">
    <name type="scientific">Pigmentiphaga aceris</name>
    <dbReference type="NCBI Taxonomy" id="1940612"/>
    <lineage>
        <taxon>Bacteria</taxon>
        <taxon>Pseudomonadati</taxon>
        <taxon>Pseudomonadota</taxon>
        <taxon>Betaproteobacteria</taxon>
        <taxon>Burkholderiales</taxon>
        <taxon>Alcaligenaceae</taxon>
        <taxon>Pigmentiphaga</taxon>
    </lineage>
</organism>
<dbReference type="EMBL" id="CP043046">
    <property type="protein sequence ID" value="QEI09285.1"/>
    <property type="molecule type" value="Genomic_DNA"/>
</dbReference>
<feature type="chain" id="PRO_5022783016" evidence="2">
    <location>
        <begin position="37"/>
        <end position="498"/>
    </location>
</feature>
<dbReference type="Proteomes" id="UP000325161">
    <property type="component" value="Chromosome"/>
</dbReference>
<evidence type="ECO:0000256" key="2">
    <source>
        <dbReference type="SAM" id="SignalP"/>
    </source>
</evidence>
<dbReference type="Pfam" id="PF13163">
    <property type="entry name" value="DUF3999"/>
    <property type="match status" value="1"/>
</dbReference>
<feature type="transmembrane region" description="Helical" evidence="1">
    <location>
        <begin position="467"/>
        <end position="488"/>
    </location>
</feature>
<keyword evidence="1" id="KW-0812">Transmembrane</keyword>
<evidence type="ECO:0000256" key="1">
    <source>
        <dbReference type="SAM" id="Phobius"/>
    </source>
</evidence>
<dbReference type="AlphaFoldDB" id="A0A5C0B4Y6"/>
<keyword evidence="1" id="KW-0472">Membrane</keyword>
<dbReference type="OrthoDB" id="5405606at2"/>
<feature type="signal peptide" evidence="2">
    <location>
        <begin position="1"/>
        <end position="36"/>
    </location>
</feature>
<name>A0A5C0B4Y6_9BURK</name>
<keyword evidence="1" id="KW-1133">Transmembrane helix</keyword>
<dbReference type="InterPro" id="IPR025060">
    <property type="entry name" value="DUF3999"/>
</dbReference>
<keyword evidence="4" id="KW-1185">Reference proteome</keyword>
<accession>A0A5C0B4Y6</accession>
<sequence length="498" mass="54752">MHPTTPDRAACATSIRSLCLRAGVAACIALALPVAAQTQQSSQTGKTERIADFPDSFPIHMPLTVQGEGPWYRLPLPLAIRWQAAHADLRDLRVFNAEGEALAYGFVQARARQLREEHQHAVKWFPLRGPADASGKQPGISVQRSGDGTLIQVVPDQPAPVEKTVVRGWLLDTSGIAAPLQKLSLDWQGNAEGFQRFRVEASDDLQQWRSWGDGQVARLSFEGERIERREIELPGSRARYLRLTWETPREAPTLTQAVLTSTSNNEILPPLEWSDMIQAERNGDEYQVSLPRSTVLERVRVSVYQPNTLAPVSLFMLDAGNSTTGTTSNTRRDARRPPSWNPIATGLLYRLMQDGKEIRNSELELPMVPIKDLKLRVDGRGGGLGDPVSFRVAARGMEMVFLARGTPPYTLAMGRAVTQDKQLPLAVLVPGYEPDRLTTMGTAQASAPVVSTVPRQTPAPSNHWKKLGLWAVLLLGVGLLGLMAASLLKGQRKAQEPK</sequence>
<protein>
    <submittedName>
        <fullName evidence="3">DUF3999 domain-containing protein</fullName>
    </submittedName>
</protein>
<reference evidence="3 4" key="1">
    <citation type="submission" date="2019-08" db="EMBL/GenBank/DDBJ databases">
        <title>Amphibian skin-associated Pigmentiphaga: genome sequence and occurrence across geography and hosts.</title>
        <authorList>
            <person name="Bletz M.C."/>
            <person name="Bunk B."/>
            <person name="Sproeer C."/>
            <person name="Biwer P."/>
            <person name="Reiter S."/>
            <person name="Rabemananjara F.C.E."/>
            <person name="Schulz S."/>
            <person name="Overmann J."/>
            <person name="Vences M."/>
        </authorList>
    </citation>
    <scope>NUCLEOTIDE SEQUENCE [LARGE SCALE GENOMIC DNA]</scope>
    <source>
        <strain evidence="3 4">Mada1488</strain>
    </source>
</reference>
<keyword evidence="2" id="KW-0732">Signal</keyword>